<dbReference type="EMBL" id="BARW01039430">
    <property type="protein sequence ID" value="GAJ20355.1"/>
    <property type="molecule type" value="Genomic_DNA"/>
</dbReference>
<sequence>AEDGDMVDPKKSYTEEAKTTNIGEKKCLPFCTFPQRKKERHKRKPCNEFEIIIGKTQTQKDAR</sequence>
<reference evidence="1" key="1">
    <citation type="journal article" date="2014" name="Front. Microbiol.">
        <title>High frequency of phylogenetically diverse reductive dehalogenase-homologous genes in deep subseafloor sedimentary metagenomes.</title>
        <authorList>
            <person name="Kawai M."/>
            <person name="Futagami T."/>
            <person name="Toyoda A."/>
            <person name="Takaki Y."/>
            <person name="Nishi S."/>
            <person name="Hori S."/>
            <person name="Arai W."/>
            <person name="Tsubouchi T."/>
            <person name="Morono Y."/>
            <person name="Uchiyama I."/>
            <person name="Ito T."/>
            <person name="Fujiyama A."/>
            <person name="Inagaki F."/>
            <person name="Takami H."/>
        </authorList>
    </citation>
    <scope>NUCLEOTIDE SEQUENCE</scope>
    <source>
        <strain evidence="1">Expedition CK06-06</strain>
    </source>
</reference>
<proteinExistence type="predicted"/>
<evidence type="ECO:0000313" key="1">
    <source>
        <dbReference type="EMBL" id="GAJ20355.1"/>
    </source>
</evidence>
<organism evidence="1">
    <name type="scientific">marine sediment metagenome</name>
    <dbReference type="NCBI Taxonomy" id="412755"/>
    <lineage>
        <taxon>unclassified sequences</taxon>
        <taxon>metagenomes</taxon>
        <taxon>ecological metagenomes</taxon>
    </lineage>
</organism>
<comment type="caution">
    <text evidence="1">The sequence shown here is derived from an EMBL/GenBank/DDBJ whole genome shotgun (WGS) entry which is preliminary data.</text>
</comment>
<name>X1W0K3_9ZZZZ</name>
<accession>X1W0K3</accession>
<dbReference type="AlphaFoldDB" id="X1W0K3"/>
<protein>
    <submittedName>
        <fullName evidence="1">Uncharacterized protein</fullName>
    </submittedName>
</protein>
<gene>
    <name evidence="1" type="ORF">S12H4_60064</name>
</gene>
<feature type="non-terminal residue" evidence="1">
    <location>
        <position position="1"/>
    </location>
</feature>